<gene>
    <name evidence="3" type="ORF">GCM10007853_15880</name>
</gene>
<accession>A0ABQ5VAD2</accession>
<evidence type="ECO:0000313" key="4">
    <source>
        <dbReference type="Proteomes" id="UP001161391"/>
    </source>
</evidence>
<comment type="caution">
    <text evidence="3">The sequence shown here is derived from an EMBL/GenBank/DDBJ whole genome shotgun (WGS) entry which is preliminary data.</text>
</comment>
<protein>
    <submittedName>
        <fullName evidence="3">Isochorismatase</fullName>
    </submittedName>
</protein>
<dbReference type="InterPro" id="IPR000868">
    <property type="entry name" value="Isochorismatase-like_dom"/>
</dbReference>
<dbReference type="SUPFAM" id="SSF52499">
    <property type="entry name" value="Isochorismatase-like hydrolases"/>
    <property type="match status" value="1"/>
</dbReference>
<dbReference type="Gene3D" id="3.40.50.850">
    <property type="entry name" value="Isochorismatase-like"/>
    <property type="match status" value="1"/>
</dbReference>
<dbReference type="PANTHER" id="PTHR43540:SF14">
    <property type="entry name" value="ISOCHORISMATASE"/>
    <property type="match status" value="1"/>
</dbReference>
<evidence type="ECO:0000259" key="2">
    <source>
        <dbReference type="Pfam" id="PF00857"/>
    </source>
</evidence>
<reference evidence="3" key="2">
    <citation type="submission" date="2023-01" db="EMBL/GenBank/DDBJ databases">
        <title>Draft genome sequence of Algimonas ampicilliniresistens strain NBRC 108219.</title>
        <authorList>
            <person name="Sun Q."/>
            <person name="Mori K."/>
        </authorList>
    </citation>
    <scope>NUCLEOTIDE SEQUENCE</scope>
    <source>
        <strain evidence="3">NBRC 108219</strain>
    </source>
</reference>
<organism evidence="3 4">
    <name type="scientific">Algimonas ampicilliniresistens</name>
    <dbReference type="NCBI Taxonomy" id="1298735"/>
    <lineage>
        <taxon>Bacteria</taxon>
        <taxon>Pseudomonadati</taxon>
        <taxon>Pseudomonadota</taxon>
        <taxon>Alphaproteobacteria</taxon>
        <taxon>Maricaulales</taxon>
        <taxon>Robiginitomaculaceae</taxon>
        <taxon>Algimonas</taxon>
    </lineage>
</organism>
<evidence type="ECO:0000313" key="3">
    <source>
        <dbReference type="EMBL" id="GLQ23714.1"/>
    </source>
</evidence>
<sequence>MTRALLIVDVQVGMYAFEDFQPYRGGAVIGAINRLIEKARKADRPVIFVRHAGREGHPLQAGSSGHAIDPRLHINDADPIVDKSHCVAFRGTTLVKQLTALNVTELVICGLQTDHCVDSAVRIAVDRGYKVIIAADAHTTYDTEYLPAKSIIQHHEAVWSDSFGLVQPVESIEFAA</sequence>
<dbReference type="EMBL" id="BSNK01000001">
    <property type="protein sequence ID" value="GLQ23714.1"/>
    <property type="molecule type" value="Genomic_DNA"/>
</dbReference>
<reference evidence="3" key="1">
    <citation type="journal article" date="2014" name="Int. J. Syst. Evol. Microbiol.">
        <title>Complete genome of a new Firmicutes species belonging to the dominant human colonic microbiota ('Ruminococcus bicirculans') reveals two chromosomes and a selective capacity to utilize plant glucans.</title>
        <authorList>
            <consortium name="NISC Comparative Sequencing Program"/>
            <person name="Wegmann U."/>
            <person name="Louis P."/>
            <person name="Goesmann A."/>
            <person name="Henrissat B."/>
            <person name="Duncan S.H."/>
            <person name="Flint H.J."/>
        </authorList>
    </citation>
    <scope>NUCLEOTIDE SEQUENCE</scope>
    <source>
        <strain evidence="3">NBRC 108219</strain>
    </source>
</reference>
<dbReference type="InterPro" id="IPR050272">
    <property type="entry name" value="Isochorismatase-like_hydrls"/>
</dbReference>
<dbReference type="RefSeq" id="WP_284389389.1">
    <property type="nucleotide sequence ID" value="NZ_BSNK01000001.1"/>
</dbReference>
<dbReference type="Proteomes" id="UP001161391">
    <property type="component" value="Unassembled WGS sequence"/>
</dbReference>
<feature type="domain" description="Isochorismatase-like" evidence="2">
    <location>
        <begin position="4"/>
        <end position="145"/>
    </location>
</feature>
<keyword evidence="1" id="KW-0378">Hydrolase</keyword>
<proteinExistence type="predicted"/>
<name>A0ABQ5VAD2_9PROT</name>
<dbReference type="Pfam" id="PF00857">
    <property type="entry name" value="Isochorismatase"/>
    <property type="match status" value="1"/>
</dbReference>
<evidence type="ECO:0000256" key="1">
    <source>
        <dbReference type="ARBA" id="ARBA00022801"/>
    </source>
</evidence>
<dbReference type="InterPro" id="IPR036380">
    <property type="entry name" value="Isochorismatase-like_sf"/>
</dbReference>
<keyword evidence="4" id="KW-1185">Reference proteome</keyword>
<dbReference type="PANTHER" id="PTHR43540">
    <property type="entry name" value="PEROXYUREIDOACRYLATE/UREIDOACRYLATE AMIDOHYDROLASE-RELATED"/>
    <property type="match status" value="1"/>
</dbReference>
<dbReference type="CDD" id="cd01014">
    <property type="entry name" value="nicotinamidase_related"/>
    <property type="match status" value="1"/>
</dbReference>